<name>A0A1T2KUR3_9GAMM</name>
<sequence>MFFKTFHRYLGDDVFPDFLRYGLRLRSQRFRSYQIPVVSLFKGRAFETNKALSKLLQTAMYQQILILQCIVAIQQMPDSFAMYERLSVVQNVAVHKSAW</sequence>
<dbReference type="Proteomes" id="UP000190896">
    <property type="component" value="Unassembled WGS sequence"/>
</dbReference>
<gene>
    <name evidence="1" type="ORF">BOW51_06600</name>
</gene>
<evidence type="ECO:0000313" key="2">
    <source>
        <dbReference type="Proteomes" id="UP000190896"/>
    </source>
</evidence>
<proteinExistence type="predicted"/>
<accession>A0A1T2KUR3</accession>
<dbReference type="EMBL" id="MPRJ01000034">
    <property type="protein sequence ID" value="OOZ36562.1"/>
    <property type="molecule type" value="Genomic_DNA"/>
</dbReference>
<keyword evidence="2" id="KW-1185">Reference proteome</keyword>
<comment type="caution">
    <text evidence="1">The sequence shown here is derived from an EMBL/GenBank/DDBJ whole genome shotgun (WGS) entry which is preliminary data.</text>
</comment>
<dbReference type="AlphaFoldDB" id="A0A1T2KUR3"/>
<reference evidence="1 2" key="1">
    <citation type="submission" date="2016-11" db="EMBL/GenBank/DDBJ databases">
        <title>Mixed transmission modes and dynamic genome evolution in an obligate animal-bacterial symbiosis.</title>
        <authorList>
            <person name="Russell S.L."/>
            <person name="Corbett-Detig R.B."/>
            <person name="Cavanaugh C.M."/>
        </authorList>
    </citation>
    <scope>NUCLEOTIDE SEQUENCE [LARGE SCALE GENOMIC DNA]</scope>
    <source>
        <strain evidence="1">Se-Cadez</strain>
    </source>
</reference>
<evidence type="ECO:0000313" key="1">
    <source>
        <dbReference type="EMBL" id="OOZ36562.1"/>
    </source>
</evidence>
<protein>
    <submittedName>
        <fullName evidence="1">Uncharacterized protein</fullName>
    </submittedName>
</protein>
<organism evidence="1 2">
    <name type="scientific">Solemya velesiana gill symbiont</name>
    <dbReference type="NCBI Taxonomy" id="1918948"/>
    <lineage>
        <taxon>Bacteria</taxon>
        <taxon>Pseudomonadati</taxon>
        <taxon>Pseudomonadota</taxon>
        <taxon>Gammaproteobacteria</taxon>
        <taxon>sulfur-oxidizing symbionts</taxon>
    </lineage>
</organism>